<feature type="region of interest" description="Disordered" evidence="1">
    <location>
        <begin position="372"/>
        <end position="394"/>
    </location>
</feature>
<keyword evidence="3" id="KW-1185">Reference proteome</keyword>
<protein>
    <submittedName>
        <fullName evidence="2">Uncharacterized protein</fullName>
    </submittedName>
</protein>
<evidence type="ECO:0000313" key="3">
    <source>
        <dbReference type="Proteomes" id="UP000041254"/>
    </source>
</evidence>
<feature type="region of interest" description="Disordered" evidence="1">
    <location>
        <begin position="629"/>
        <end position="649"/>
    </location>
</feature>
<gene>
    <name evidence="2" type="ORF">Vbra_19012</name>
</gene>
<feature type="compositionally biased region" description="Pro residues" evidence="1">
    <location>
        <begin position="632"/>
        <end position="643"/>
    </location>
</feature>
<proteinExistence type="predicted"/>
<dbReference type="VEuPathDB" id="CryptoDB:Vbra_19012"/>
<evidence type="ECO:0000256" key="1">
    <source>
        <dbReference type="SAM" id="MobiDB-lite"/>
    </source>
</evidence>
<reference evidence="2 3" key="1">
    <citation type="submission" date="2014-11" db="EMBL/GenBank/DDBJ databases">
        <authorList>
            <person name="Zhu J."/>
            <person name="Qi W."/>
            <person name="Song R."/>
        </authorList>
    </citation>
    <scope>NUCLEOTIDE SEQUENCE [LARGE SCALE GENOMIC DNA]</scope>
</reference>
<name>A0A0G4GXR8_VITBC</name>
<dbReference type="InParanoid" id="A0A0G4GXR8"/>
<evidence type="ECO:0000313" key="2">
    <source>
        <dbReference type="EMBL" id="CEM35924.1"/>
    </source>
</evidence>
<dbReference type="Proteomes" id="UP000041254">
    <property type="component" value="Unassembled WGS sequence"/>
</dbReference>
<sequence>MQFTAEQQLPTSPEWSHCFSPPAMASSSESLISPSVELVFVREGEDESAAGEDQKLHIKRDVLMKFDHFKPALEAGSFAEGKTHRIVIREIGIDVARVVLQKDVNAMLNGLTEDNFLDCVKALDYVHSGISDTMVSKLDGKMLRRNWLEDPLFARQLIESMTHDAVARLIQSSTEEWPPTVSVVALQNPQLLKHGWNSNDSATVGAASKLLSYICHHLASGKLQASADGLARFLVIPTNSPTLSDAIGGVFADREHACKSKTAFIHPFRVYDAPLYDNPFVTAFIHMTLPRLYIFTRARVRSPSLAPPPAPGLLDYSYWSIRDLSHTLTADGEKRMREIASFEIMATATATEASRPSACACYTLHATITTDPSPSTSWGDTRASTEEAREEEGGVEGRVTVVDTSSSFDGVDYAVMLLGSNLGLSFHIPSLTGEELDAKGVGDVLLKDLEMSVTVVSYPYMTIALLYLRQCILQLKWPDITNFAKALPHFDRDFLLPTLAGISFRPFAAVTAWGMVLSKIEASSALANVVMDVLQKPVPSTAAATIRRSDMFEFILTVMWKLDANDRSLLAARLINGWWVSGDHASIEFLQREKQNWQAASRPHERLTLPYVPFNTNVASGAPAVPANAAPVPLPPPDTPIAPPLQHHG</sequence>
<accession>A0A0G4GXR8</accession>
<dbReference type="PhylomeDB" id="A0A0G4GXR8"/>
<organism evidence="2 3">
    <name type="scientific">Vitrella brassicaformis (strain CCMP3155)</name>
    <dbReference type="NCBI Taxonomy" id="1169540"/>
    <lineage>
        <taxon>Eukaryota</taxon>
        <taxon>Sar</taxon>
        <taxon>Alveolata</taxon>
        <taxon>Colpodellida</taxon>
        <taxon>Vitrellaceae</taxon>
        <taxon>Vitrella</taxon>
    </lineage>
</organism>
<dbReference type="EMBL" id="CDMY01000869">
    <property type="protein sequence ID" value="CEM35924.1"/>
    <property type="molecule type" value="Genomic_DNA"/>
</dbReference>
<dbReference type="AlphaFoldDB" id="A0A0G4GXR8"/>